<dbReference type="Proteomes" id="UP000177905">
    <property type="component" value="Unassembled WGS sequence"/>
</dbReference>
<dbReference type="EMBL" id="MEUA01000040">
    <property type="protein sequence ID" value="OGC14178.1"/>
    <property type="molecule type" value="Genomic_DNA"/>
</dbReference>
<evidence type="ECO:0000313" key="1">
    <source>
        <dbReference type="EMBL" id="OGC14178.1"/>
    </source>
</evidence>
<accession>A0A1F4S173</accession>
<reference evidence="1 2" key="1">
    <citation type="journal article" date="2016" name="Nat. Commun.">
        <title>Thousands of microbial genomes shed light on interconnected biogeochemical processes in an aquifer system.</title>
        <authorList>
            <person name="Anantharaman K."/>
            <person name="Brown C.T."/>
            <person name="Hug L.A."/>
            <person name="Sharon I."/>
            <person name="Castelle C.J."/>
            <person name="Probst A.J."/>
            <person name="Thomas B.C."/>
            <person name="Singh A."/>
            <person name="Wilkins M.J."/>
            <person name="Karaoz U."/>
            <person name="Brodie E.L."/>
            <person name="Williams K.H."/>
            <person name="Hubbard S.S."/>
            <person name="Banfield J.F."/>
        </authorList>
    </citation>
    <scope>NUCLEOTIDE SEQUENCE [LARGE SCALE GENOMIC DNA]</scope>
</reference>
<protein>
    <submittedName>
        <fullName evidence="1">Uncharacterized protein</fullName>
    </submittedName>
</protein>
<comment type="caution">
    <text evidence="1">The sequence shown here is derived from an EMBL/GenBank/DDBJ whole genome shotgun (WGS) entry which is preliminary data.</text>
</comment>
<name>A0A1F4S173_UNCSA</name>
<dbReference type="AlphaFoldDB" id="A0A1F4S173"/>
<evidence type="ECO:0000313" key="2">
    <source>
        <dbReference type="Proteomes" id="UP000177905"/>
    </source>
</evidence>
<gene>
    <name evidence="1" type="ORF">A2290_00690</name>
</gene>
<sequence>MPQQVQIPVSLGVRKIGGQLVGRPLTVGQIQPVNERLSGLGPKDAINDTKFNALLAANPAAMQELASKVPDDPNKVYIAFEGLTGPNTAQLLSVDELVQLSPGLDRDSFIAQARA</sequence>
<proteinExistence type="predicted"/>
<organism evidence="1 2">
    <name type="scientific">candidate division WOR-1 bacterium RIFOXYB2_FULL_36_35</name>
    <dbReference type="NCBI Taxonomy" id="1802578"/>
    <lineage>
        <taxon>Bacteria</taxon>
        <taxon>Bacillati</taxon>
        <taxon>Saganbacteria</taxon>
    </lineage>
</organism>